<accession>A0A5A7Q9A7</accession>
<comment type="caution">
    <text evidence="2">The sequence shown here is derived from an EMBL/GenBank/DDBJ whole genome shotgun (WGS) entry which is preliminary data.</text>
</comment>
<dbReference type="OrthoDB" id="187139at2759"/>
<feature type="signal peptide" evidence="1">
    <location>
        <begin position="1"/>
        <end position="20"/>
    </location>
</feature>
<dbReference type="Proteomes" id="UP000325081">
    <property type="component" value="Unassembled WGS sequence"/>
</dbReference>
<reference evidence="3" key="1">
    <citation type="journal article" date="2019" name="Curr. Biol.">
        <title>Genome Sequence of Striga asiatica Provides Insight into the Evolution of Plant Parasitism.</title>
        <authorList>
            <person name="Yoshida S."/>
            <person name="Kim S."/>
            <person name="Wafula E.K."/>
            <person name="Tanskanen J."/>
            <person name="Kim Y.M."/>
            <person name="Honaas L."/>
            <person name="Yang Z."/>
            <person name="Spallek T."/>
            <person name="Conn C.E."/>
            <person name="Ichihashi Y."/>
            <person name="Cheong K."/>
            <person name="Cui S."/>
            <person name="Der J.P."/>
            <person name="Gundlach H."/>
            <person name="Jiao Y."/>
            <person name="Hori C."/>
            <person name="Ishida J.K."/>
            <person name="Kasahara H."/>
            <person name="Kiba T."/>
            <person name="Kim M.S."/>
            <person name="Koo N."/>
            <person name="Laohavisit A."/>
            <person name="Lee Y.H."/>
            <person name="Lumba S."/>
            <person name="McCourt P."/>
            <person name="Mortimer J.C."/>
            <person name="Mutuku J.M."/>
            <person name="Nomura T."/>
            <person name="Sasaki-Sekimoto Y."/>
            <person name="Seto Y."/>
            <person name="Wang Y."/>
            <person name="Wakatake T."/>
            <person name="Sakakibara H."/>
            <person name="Demura T."/>
            <person name="Yamaguchi S."/>
            <person name="Yoneyama K."/>
            <person name="Manabe R.I."/>
            <person name="Nelson D.C."/>
            <person name="Schulman A.H."/>
            <person name="Timko M.P."/>
            <person name="dePamphilis C.W."/>
            <person name="Choi D."/>
            <person name="Shirasu K."/>
        </authorList>
    </citation>
    <scope>NUCLEOTIDE SEQUENCE [LARGE SCALE GENOMIC DNA]</scope>
    <source>
        <strain evidence="3">cv. UVA1</strain>
    </source>
</reference>
<keyword evidence="3" id="KW-1185">Reference proteome</keyword>
<gene>
    <name evidence="2" type="ORF">STAS_18211</name>
</gene>
<sequence>MAKSSPTVAALFCLLSLSLAEHAPPVDDAVSSRAAVHKVPVNHGKQLNRINVPTVPLNKITFRAINRRFPGHDSRNVEDLNRIKQIVSEREREINVLKKLKKSQRLENEEEETKLKKNGVFMRRVRKFLDQYF</sequence>
<keyword evidence="1" id="KW-0732">Signal</keyword>
<dbReference type="AlphaFoldDB" id="A0A5A7Q9A7"/>
<evidence type="ECO:0000256" key="1">
    <source>
        <dbReference type="SAM" id="SignalP"/>
    </source>
</evidence>
<name>A0A5A7Q9A7_STRAF</name>
<dbReference type="EMBL" id="BKCP01006128">
    <property type="protein sequence ID" value="GER41496.1"/>
    <property type="molecule type" value="Genomic_DNA"/>
</dbReference>
<proteinExistence type="predicted"/>
<protein>
    <submittedName>
        <fullName evidence="2">5-aminolevulinate synthase</fullName>
    </submittedName>
</protein>
<feature type="chain" id="PRO_5023139856" evidence="1">
    <location>
        <begin position="21"/>
        <end position="133"/>
    </location>
</feature>
<organism evidence="2 3">
    <name type="scientific">Striga asiatica</name>
    <name type="common">Asiatic witchweed</name>
    <name type="synonym">Buchnera asiatica</name>
    <dbReference type="NCBI Taxonomy" id="4170"/>
    <lineage>
        <taxon>Eukaryota</taxon>
        <taxon>Viridiplantae</taxon>
        <taxon>Streptophyta</taxon>
        <taxon>Embryophyta</taxon>
        <taxon>Tracheophyta</taxon>
        <taxon>Spermatophyta</taxon>
        <taxon>Magnoliopsida</taxon>
        <taxon>eudicotyledons</taxon>
        <taxon>Gunneridae</taxon>
        <taxon>Pentapetalae</taxon>
        <taxon>asterids</taxon>
        <taxon>lamiids</taxon>
        <taxon>Lamiales</taxon>
        <taxon>Orobanchaceae</taxon>
        <taxon>Buchnereae</taxon>
        <taxon>Striga</taxon>
    </lineage>
</organism>
<evidence type="ECO:0000313" key="2">
    <source>
        <dbReference type="EMBL" id="GER41496.1"/>
    </source>
</evidence>
<evidence type="ECO:0000313" key="3">
    <source>
        <dbReference type="Proteomes" id="UP000325081"/>
    </source>
</evidence>